<dbReference type="SUPFAM" id="SSF51430">
    <property type="entry name" value="NAD(P)-linked oxidoreductase"/>
    <property type="match status" value="1"/>
</dbReference>
<accession>A0A1M4TKJ8</accession>
<evidence type="ECO:0000313" key="4">
    <source>
        <dbReference type="Proteomes" id="UP000184533"/>
    </source>
</evidence>
<feature type="domain" description="NADP-dependent oxidoreductase" evidence="2">
    <location>
        <begin position="28"/>
        <end position="350"/>
    </location>
</feature>
<dbReference type="PANTHER" id="PTHR43364:SF4">
    <property type="entry name" value="NAD(P)-LINKED OXIDOREDUCTASE SUPERFAMILY PROTEIN"/>
    <property type="match status" value="1"/>
</dbReference>
<dbReference type="Pfam" id="PF00248">
    <property type="entry name" value="Aldo_ket_red"/>
    <property type="match status" value="1"/>
</dbReference>
<dbReference type="EMBL" id="FQVC01000001">
    <property type="protein sequence ID" value="SHE44991.1"/>
    <property type="molecule type" value="Genomic_DNA"/>
</dbReference>
<dbReference type="InterPro" id="IPR036812">
    <property type="entry name" value="NAD(P)_OxRdtase_dom_sf"/>
</dbReference>
<dbReference type="AlphaFoldDB" id="A0A1M4TKJ8"/>
<dbReference type="CDD" id="cd19094">
    <property type="entry name" value="AKR_Tas-like"/>
    <property type="match status" value="1"/>
</dbReference>
<dbReference type="Gene3D" id="3.20.20.100">
    <property type="entry name" value="NADP-dependent oxidoreductase domain"/>
    <property type="match status" value="1"/>
</dbReference>
<evidence type="ECO:0000256" key="1">
    <source>
        <dbReference type="ARBA" id="ARBA00023002"/>
    </source>
</evidence>
<proteinExistence type="predicted"/>
<keyword evidence="1" id="KW-0560">Oxidoreductase</keyword>
<dbReference type="GO" id="GO:0016491">
    <property type="term" value="F:oxidoreductase activity"/>
    <property type="evidence" value="ECO:0007669"/>
    <property type="project" value="UniProtKB-KW"/>
</dbReference>
<evidence type="ECO:0000259" key="2">
    <source>
        <dbReference type="Pfam" id="PF00248"/>
    </source>
</evidence>
<dbReference type="PANTHER" id="PTHR43364">
    <property type="entry name" value="NADH-SPECIFIC METHYLGLYOXAL REDUCTASE-RELATED"/>
    <property type="match status" value="1"/>
</dbReference>
<name>A0A1M4TKJ8_9HYPH</name>
<gene>
    <name evidence="3" type="ORF">SAMN02745223_00408</name>
</gene>
<sequence>MLPALADAEDQITMKLKPLGRTDLRVTEICLGTMTWGSQNTEAEGHAQIDMALDAGVNFMDTAELYAVPGSPQTSGRTEEIIGNWFQKTGKRDQWILASKIGGGGTKFLRDGQRADKRTLREAVEASLRRLKTDHIDLYQIHWASRGSYNFDGSWTYAPHRQDTADVLANLLDLLEGLKDLIAEGKIGHAGVSNETTWGIAEWLKLAERHDLPRLVSVQNEYSLIRRHFDLDLAELSHHEDVGLLAYSPLAAGILTGKYLGGVIPRPSRADYQKGLWRLNEYSEPAVAAYVALAGEHGLDPAQMAIAFCLSRPFMTAVIVGATSTEQLRNALGALDIGLSPEVLNGIEAIHRRYPRPI</sequence>
<dbReference type="Proteomes" id="UP000184533">
    <property type="component" value="Unassembled WGS sequence"/>
</dbReference>
<organism evidence="3 4">
    <name type="scientific">Devosia limi DSM 17137</name>
    <dbReference type="NCBI Taxonomy" id="1121477"/>
    <lineage>
        <taxon>Bacteria</taxon>
        <taxon>Pseudomonadati</taxon>
        <taxon>Pseudomonadota</taxon>
        <taxon>Alphaproteobacteria</taxon>
        <taxon>Hyphomicrobiales</taxon>
        <taxon>Devosiaceae</taxon>
        <taxon>Devosia</taxon>
    </lineage>
</organism>
<protein>
    <submittedName>
        <fullName evidence="3">Predicted oxidoreductase</fullName>
    </submittedName>
</protein>
<dbReference type="InterPro" id="IPR050523">
    <property type="entry name" value="AKR_Detox_Biosynth"/>
</dbReference>
<dbReference type="InterPro" id="IPR023210">
    <property type="entry name" value="NADP_OxRdtase_dom"/>
</dbReference>
<evidence type="ECO:0000313" key="3">
    <source>
        <dbReference type="EMBL" id="SHE44991.1"/>
    </source>
</evidence>
<reference evidence="3 4" key="1">
    <citation type="submission" date="2016-11" db="EMBL/GenBank/DDBJ databases">
        <authorList>
            <person name="Jaros S."/>
            <person name="Januszkiewicz K."/>
            <person name="Wedrychowicz H."/>
        </authorList>
    </citation>
    <scope>NUCLEOTIDE SEQUENCE [LARGE SCALE GENOMIC DNA]</scope>
    <source>
        <strain evidence="3 4">DSM 17137</strain>
    </source>
</reference>